<evidence type="ECO:0000256" key="9">
    <source>
        <dbReference type="ARBA" id="ARBA00023326"/>
    </source>
</evidence>
<dbReference type="InterPro" id="IPR013320">
    <property type="entry name" value="ConA-like_dom_sf"/>
</dbReference>
<comment type="similarity">
    <text evidence="2">Belongs to the glycosyl hydrolase 7 (cellulase C) family.</text>
</comment>
<dbReference type="PRINTS" id="PR00734">
    <property type="entry name" value="GLHYDRLASE7"/>
</dbReference>
<dbReference type="EC" id="3.2.1.91" evidence="3"/>
<dbReference type="InterPro" id="IPR037019">
    <property type="entry name" value="Glyco_hydro_7_sf"/>
</dbReference>
<evidence type="ECO:0000256" key="2">
    <source>
        <dbReference type="ARBA" id="ARBA00006044"/>
    </source>
</evidence>
<evidence type="ECO:0000256" key="6">
    <source>
        <dbReference type="ARBA" id="ARBA00023001"/>
    </source>
</evidence>
<dbReference type="PANTHER" id="PTHR33753">
    <property type="entry name" value="1,4-BETA-D-GLUCAN CELLOBIOHYDROLASE B"/>
    <property type="match status" value="1"/>
</dbReference>
<dbReference type="EMBL" id="CAJNNV010009015">
    <property type="protein sequence ID" value="CAE8596930.1"/>
    <property type="molecule type" value="Genomic_DNA"/>
</dbReference>
<gene>
    <name evidence="10" type="ORF">PGLA1383_LOCUS15387</name>
</gene>
<keyword evidence="6" id="KW-0136">Cellulose degradation</keyword>
<dbReference type="Pfam" id="PF00840">
    <property type="entry name" value="Glyco_hydro_7"/>
    <property type="match status" value="1"/>
</dbReference>
<keyword evidence="8" id="KW-0326">Glycosidase</keyword>
<evidence type="ECO:0000256" key="7">
    <source>
        <dbReference type="ARBA" id="ARBA00023277"/>
    </source>
</evidence>
<dbReference type="Gene3D" id="2.70.100.10">
    <property type="entry name" value="Glycoside hydrolase, family 7, domain"/>
    <property type="match status" value="1"/>
</dbReference>
<protein>
    <recommendedName>
        <fullName evidence="3">cellulose 1,4-beta-cellobiosidase (non-reducing end)</fullName>
        <ecNumber evidence="3">3.2.1.91</ecNumber>
    </recommendedName>
</protein>
<keyword evidence="5" id="KW-0378">Hydrolase</keyword>
<dbReference type="InterPro" id="IPR001722">
    <property type="entry name" value="Glyco_hydro_7"/>
</dbReference>
<keyword evidence="11" id="KW-1185">Reference proteome</keyword>
<accession>A0A813E4P3</accession>
<evidence type="ECO:0000313" key="11">
    <source>
        <dbReference type="Proteomes" id="UP000654075"/>
    </source>
</evidence>
<evidence type="ECO:0000256" key="5">
    <source>
        <dbReference type="ARBA" id="ARBA00022801"/>
    </source>
</evidence>
<dbReference type="PANTHER" id="PTHR33753:SF2">
    <property type="entry name" value="GLYCOSIDE HYDROLASE FAMILY 7 PROTEIN"/>
    <property type="match status" value="1"/>
</dbReference>
<sequence length="108" mass="11615">VDVSTLVCGLNGAVYFVEMAAMGGKGLEENNRAGAKYGTGYCDAQCPHEKFERNESHGICCVEMDIWEANKRATAFTPHPCSTVGPTRCTGIDCGYGAEDDARWKGLC</sequence>
<keyword evidence="4" id="KW-0732">Signal</keyword>
<dbReference type="GO" id="GO:0016162">
    <property type="term" value="F:cellulose 1,4-beta-cellobiosidase activity"/>
    <property type="evidence" value="ECO:0007669"/>
    <property type="project" value="UniProtKB-EC"/>
</dbReference>
<reference evidence="10" key="1">
    <citation type="submission" date="2021-02" db="EMBL/GenBank/DDBJ databases">
        <authorList>
            <person name="Dougan E. K."/>
            <person name="Rhodes N."/>
            <person name="Thang M."/>
            <person name="Chan C."/>
        </authorList>
    </citation>
    <scope>NUCLEOTIDE SEQUENCE</scope>
</reference>
<evidence type="ECO:0000313" key="10">
    <source>
        <dbReference type="EMBL" id="CAE8596930.1"/>
    </source>
</evidence>
<evidence type="ECO:0000256" key="1">
    <source>
        <dbReference type="ARBA" id="ARBA00001641"/>
    </source>
</evidence>
<comment type="catalytic activity">
    <reaction evidence="1">
        <text>Hydrolysis of (1-&gt;4)-beta-D-glucosidic linkages in cellulose and cellotetraose, releasing cellobiose from the non-reducing ends of the chains.</text>
        <dbReference type="EC" id="3.2.1.91"/>
    </reaction>
</comment>
<evidence type="ECO:0000256" key="8">
    <source>
        <dbReference type="ARBA" id="ARBA00023295"/>
    </source>
</evidence>
<keyword evidence="9" id="KW-0624">Polysaccharide degradation</keyword>
<comment type="caution">
    <text evidence="10">The sequence shown here is derived from an EMBL/GenBank/DDBJ whole genome shotgun (WGS) entry which is preliminary data.</text>
</comment>
<organism evidence="10 11">
    <name type="scientific">Polarella glacialis</name>
    <name type="common">Dinoflagellate</name>
    <dbReference type="NCBI Taxonomy" id="89957"/>
    <lineage>
        <taxon>Eukaryota</taxon>
        <taxon>Sar</taxon>
        <taxon>Alveolata</taxon>
        <taxon>Dinophyceae</taxon>
        <taxon>Suessiales</taxon>
        <taxon>Suessiaceae</taxon>
        <taxon>Polarella</taxon>
    </lineage>
</organism>
<proteinExistence type="inferred from homology"/>
<dbReference type="AlphaFoldDB" id="A0A813E4P3"/>
<feature type="non-terminal residue" evidence="10">
    <location>
        <position position="1"/>
    </location>
</feature>
<evidence type="ECO:0000256" key="4">
    <source>
        <dbReference type="ARBA" id="ARBA00022729"/>
    </source>
</evidence>
<name>A0A813E4P3_POLGL</name>
<dbReference type="GO" id="GO:0030245">
    <property type="term" value="P:cellulose catabolic process"/>
    <property type="evidence" value="ECO:0007669"/>
    <property type="project" value="UniProtKB-KW"/>
</dbReference>
<dbReference type="Proteomes" id="UP000654075">
    <property type="component" value="Unassembled WGS sequence"/>
</dbReference>
<feature type="non-terminal residue" evidence="10">
    <location>
        <position position="108"/>
    </location>
</feature>
<dbReference type="OrthoDB" id="412382at2759"/>
<dbReference type="SUPFAM" id="SSF49899">
    <property type="entry name" value="Concanavalin A-like lectins/glucanases"/>
    <property type="match status" value="1"/>
</dbReference>
<keyword evidence="7" id="KW-0119">Carbohydrate metabolism</keyword>
<evidence type="ECO:0000256" key="3">
    <source>
        <dbReference type="ARBA" id="ARBA00012561"/>
    </source>
</evidence>